<sequence>MIGPVLIIFIAFFGFCLAVYLFHKKRRKQEHFICPFRGNCTDVIQSDYSKFLGVPVEILGLLYYALIAVGYGFVIADSVFEWFDVFLLIASAFAFLFSLYLTSIQVFALKKFCTWCLLSASFCLAIFAISLGGSLDVVIPFFIHYRAIIGAVHLLTIGIGTGIVTTTTVFFYQFLRDGRLSAEESKVLSTLFELGWVSLGLLLTLVGALYVSGADWFIHSSVFLLEIVATLGMILGTGYLTLQVMPQLERISSGEEHVHESGELLLARKRVFMLGPVSLVSWYAVFLLSILPNKAFITTTYLLIGYLLLLLLAMACGMVMYRRILLTSH</sequence>
<evidence type="ECO:0000256" key="3">
    <source>
        <dbReference type="ARBA" id="ARBA00022692"/>
    </source>
</evidence>
<reference evidence="13" key="1">
    <citation type="submission" date="2017-09" db="EMBL/GenBank/DDBJ databases">
        <title>Depth-based differentiation of microbial function through sediment-hosted aquifers and enrichment of novel symbionts in the deep terrestrial subsurface.</title>
        <authorList>
            <person name="Probst A.J."/>
            <person name="Ladd B."/>
            <person name="Jarett J.K."/>
            <person name="Geller-Mcgrath D.E."/>
            <person name="Sieber C.M.K."/>
            <person name="Emerson J.B."/>
            <person name="Anantharaman K."/>
            <person name="Thomas B.C."/>
            <person name="Malmstrom R."/>
            <person name="Stieglmeier M."/>
            <person name="Klingl A."/>
            <person name="Woyke T."/>
            <person name="Ryan C.M."/>
            <person name="Banfield J.F."/>
        </authorList>
    </citation>
    <scope>NUCLEOTIDE SEQUENCE [LARGE SCALE GENOMIC DNA]</scope>
</reference>
<dbReference type="EMBL" id="PFEU01000006">
    <property type="protein sequence ID" value="PJE77160.1"/>
    <property type="molecule type" value="Genomic_DNA"/>
</dbReference>
<feature type="transmembrane region" description="Helical" evidence="10">
    <location>
        <begin position="6"/>
        <end position="23"/>
    </location>
</feature>
<dbReference type="PANTHER" id="PTHR34573:SF1">
    <property type="entry name" value="VITAMIN K EPOXIDE REDUCTASE DOMAIN-CONTAINING PROTEIN"/>
    <property type="match status" value="1"/>
</dbReference>
<dbReference type="InterPro" id="IPR044698">
    <property type="entry name" value="VKOR/LTO1"/>
</dbReference>
<dbReference type="GO" id="GO:0016491">
    <property type="term" value="F:oxidoreductase activity"/>
    <property type="evidence" value="ECO:0007669"/>
    <property type="project" value="UniProtKB-KW"/>
</dbReference>
<keyword evidence="5 10" id="KW-1133">Transmembrane helix</keyword>
<dbReference type="CDD" id="cd12916">
    <property type="entry name" value="VKOR_1"/>
    <property type="match status" value="1"/>
</dbReference>
<comment type="subcellular location">
    <subcellularLocation>
        <location evidence="1">Membrane</location>
        <topology evidence="1">Multi-pass membrane protein</topology>
    </subcellularLocation>
</comment>
<evidence type="ECO:0000256" key="2">
    <source>
        <dbReference type="ARBA" id="ARBA00006214"/>
    </source>
</evidence>
<accession>A0A2M8LI91</accession>
<keyword evidence="7 10" id="KW-0472">Membrane</keyword>
<feature type="transmembrane region" description="Helical" evidence="10">
    <location>
        <begin position="216"/>
        <end position="242"/>
    </location>
</feature>
<feature type="transmembrane region" description="Helical" evidence="10">
    <location>
        <begin position="58"/>
        <end position="76"/>
    </location>
</feature>
<evidence type="ECO:0000256" key="8">
    <source>
        <dbReference type="ARBA" id="ARBA00023157"/>
    </source>
</evidence>
<feature type="domain" description="Vitamin K epoxide reductase" evidence="11">
    <location>
        <begin position="5"/>
        <end position="134"/>
    </location>
</feature>
<dbReference type="Gene3D" id="1.20.1440.130">
    <property type="entry name" value="VKOR domain"/>
    <property type="match status" value="1"/>
</dbReference>
<dbReference type="Pfam" id="PF07884">
    <property type="entry name" value="VKOR"/>
    <property type="match status" value="1"/>
</dbReference>
<dbReference type="AlphaFoldDB" id="A0A2M8LI91"/>
<feature type="transmembrane region" description="Helical" evidence="10">
    <location>
        <begin position="82"/>
        <end position="100"/>
    </location>
</feature>
<dbReference type="PANTHER" id="PTHR34573">
    <property type="entry name" value="VKC DOMAIN-CONTAINING PROTEIN"/>
    <property type="match status" value="1"/>
</dbReference>
<protein>
    <recommendedName>
        <fullName evidence="11">Vitamin K epoxide reductase domain-containing protein</fullName>
    </recommendedName>
</protein>
<evidence type="ECO:0000256" key="1">
    <source>
        <dbReference type="ARBA" id="ARBA00004141"/>
    </source>
</evidence>
<keyword evidence="4" id="KW-0874">Quinone</keyword>
<feature type="transmembrane region" description="Helical" evidence="10">
    <location>
        <begin position="303"/>
        <end position="321"/>
    </location>
</feature>
<feature type="transmembrane region" description="Helical" evidence="10">
    <location>
        <begin position="112"/>
        <end position="135"/>
    </location>
</feature>
<evidence type="ECO:0000256" key="5">
    <source>
        <dbReference type="ARBA" id="ARBA00022989"/>
    </source>
</evidence>
<evidence type="ECO:0000313" key="13">
    <source>
        <dbReference type="Proteomes" id="UP000231436"/>
    </source>
</evidence>
<evidence type="ECO:0000256" key="9">
    <source>
        <dbReference type="ARBA" id="ARBA00023284"/>
    </source>
</evidence>
<evidence type="ECO:0000256" key="7">
    <source>
        <dbReference type="ARBA" id="ARBA00023136"/>
    </source>
</evidence>
<dbReference type="SMART" id="SM00756">
    <property type="entry name" value="VKc"/>
    <property type="match status" value="1"/>
</dbReference>
<keyword evidence="9" id="KW-0676">Redox-active center</keyword>
<evidence type="ECO:0000256" key="10">
    <source>
        <dbReference type="SAM" id="Phobius"/>
    </source>
</evidence>
<comment type="similarity">
    <text evidence="2">Belongs to the VKOR family.</text>
</comment>
<name>A0A2M8LI91_9BACT</name>
<keyword evidence="3 10" id="KW-0812">Transmembrane</keyword>
<dbReference type="GO" id="GO:0048038">
    <property type="term" value="F:quinone binding"/>
    <property type="evidence" value="ECO:0007669"/>
    <property type="project" value="UniProtKB-KW"/>
</dbReference>
<feature type="transmembrane region" description="Helical" evidence="10">
    <location>
        <begin position="147"/>
        <end position="175"/>
    </location>
</feature>
<evidence type="ECO:0000259" key="11">
    <source>
        <dbReference type="SMART" id="SM00756"/>
    </source>
</evidence>
<feature type="transmembrane region" description="Helical" evidence="10">
    <location>
        <begin position="271"/>
        <end position="291"/>
    </location>
</feature>
<keyword evidence="6" id="KW-0560">Oxidoreductase</keyword>
<comment type="caution">
    <text evidence="12">The sequence shown here is derived from an EMBL/GenBank/DDBJ whole genome shotgun (WGS) entry which is preliminary data.</text>
</comment>
<dbReference type="Proteomes" id="UP000231436">
    <property type="component" value="Unassembled WGS sequence"/>
</dbReference>
<evidence type="ECO:0000313" key="12">
    <source>
        <dbReference type="EMBL" id="PJE77160.1"/>
    </source>
</evidence>
<dbReference type="InterPro" id="IPR012932">
    <property type="entry name" value="VKOR"/>
</dbReference>
<dbReference type="GO" id="GO:0016020">
    <property type="term" value="C:membrane"/>
    <property type="evidence" value="ECO:0007669"/>
    <property type="project" value="UniProtKB-SubCell"/>
</dbReference>
<proteinExistence type="inferred from homology"/>
<keyword evidence="8" id="KW-1015">Disulfide bond</keyword>
<dbReference type="InterPro" id="IPR038354">
    <property type="entry name" value="VKOR_sf"/>
</dbReference>
<gene>
    <name evidence="12" type="ORF">COV05_00935</name>
</gene>
<evidence type="ECO:0000256" key="6">
    <source>
        <dbReference type="ARBA" id="ARBA00023002"/>
    </source>
</evidence>
<organism evidence="12 13">
    <name type="scientific">Candidatus Uhrbacteria bacterium CG10_big_fil_rev_8_21_14_0_10_48_16</name>
    <dbReference type="NCBI Taxonomy" id="1975038"/>
    <lineage>
        <taxon>Bacteria</taxon>
        <taxon>Candidatus Uhriibacteriota</taxon>
    </lineage>
</organism>
<evidence type="ECO:0000256" key="4">
    <source>
        <dbReference type="ARBA" id="ARBA00022719"/>
    </source>
</evidence>
<feature type="transmembrane region" description="Helical" evidence="10">
    <location>
        <begin position="187"/>
        <end position="210"/>
    </location>
</feature>